<accession>R2SAG6</accession>
<reference evidence="3 5" key="2">
    <citation type="submission" date="2013-03" db="EMBL/GenBank/DDBJ databases">
        <title>The Genome Sequence of Enterococcus haemoperoxidus BAA-382 (PacBio/Illumina hybrid assembly).</title>
        <authorList>
            <consortium name="The Broad Institute Genomics Platform"/>
            <consortium name="The Broad Institute Genome Sequencing Center for Infectious Disease"/>
            <person name="Earl A."/>
            <person name="Russ C."/>
            <person name="Gilmore M."/>
            <person name="Surin D."/>
            <person name="Walker B."/>
            <person name="Young S."/>
            <person name="Zeng Q."/>
            <person name="Gargeya S."/>
            <person name="Fitzgerald M."/>
            <person name="Haas B."/>
            <person name="Abouelleil A."/>
            <person name="Allen A.W."/>
            <person name="Alvarado L."/>
            <person name="Arachchi H.M."/>
            <person name="Berlin A.M."/>
            <person name="Chapman S.B."/>
            <person name="Gainer-Dewar J."/>
            <person name="Goldberg J."/>
            <person name="Griggs A."/>
            <person name="Gujja S."/>
            <person name="Hansen M."/>
            <person name="Howarth C."/>
            <person name="Imamovic A."/>
            <person name="Ireland A."/>
            <person name="Larimer J."/>
            <person name="McCowan C."/>
            <person name="Murphy C."/>
            <person name="Pearson M."/>
            <person name="Poon T.W."/>
            <person name="Priest M."/>
            <person name="Roberts A."/>
            <person name="Saif S."/>
            <person name="Shea T."/>
            <person name="Sisk P."/>
            <person name="Sykes S."/>
            <person name="Wortman J."/>
            <person name="Nusbaum C."/>
            <person name="Birren B."/>
        </authorList>
    </citation>
    <scope>NUCLEOTIDE SEQUENCE [LARGE SCALE GENOMIC DNA]</scope>
    <source>
        <strain evidence="3 5">ATCC BAA-382</strain>
    </source>
</reference>
<dbReference type="PATRIC" id="fig|1158608.3.peg.2946"/>
<proteinExistence type="predicted"/>
<protein>
    <recommendedName>
        <fullName evidence="1">WxL domain-containing protein</fullName>
    </recommendedName>
</protein>
<dbReference type="EMBL" id="AJAR01000029">
    <property type="protein sequence ID" value="EOH92490.1"/>
    <property type="molecule type" value="Genomic_DNA"/>
</dbReference>
<sequence length="224" mass="24093">MKKTTILMGLTLTATLLVTGHDTYAETPTEKTTMAEIEVLKSGGIEPGKPEEPEEPIGPGIGTGDFTINAVSDFKFGQIKMGQTGKAQVEADKKLGIEVIDERGTGSGWNVQVSMTNFSSTINGNQDTIVKGWGLFIPKGEVSSKQGDMQNPPTSRSVVINSASVNETILTADKDKGMGRYTSIFMDDKTTDLDKSIRLVIPSYAKVGQYKAELTWSLINGPVK</sequence>
<evidence type="ECO:0000259" key="1">
    <source>
        <dbReference type="Pfam" id="PF13731"/>
    </source>
</evidence>
<dbReference type="OrthoDB" id="2356942at2"/>
<evidence type="ECO:0000313" key="4">
    <source>
        <dbReference type="Proteomes" id="UP000013858"/>
    </source>
</evidence>
<dbReference type="Pfam" id="PF13731">
    <property type="entry name" value="WxL"/>
    <property type="match status" value="1"/>
</dbReference>
<evidence type="ECO:0000313" key="3">
    <source>
        <dbReference type="EMBL" id="EOT61711.1"/>
    </source>
</evidence>
<dbReference type="Proteomes" id="UP000013858">
    <property type="component" value="Unassembled WGS sequence"/>
</dbReference>
<keyword evidence="5" id="KW-1185">Reference proteome</keyword>
<comment type="caution">
    <text evidence="2">The sequence shown here is derived from an EMBL/GenBank/DDBJ whole genome shotgun (WGS) entry which is preliminary data.</text>
</comment>
<dbReference type="EMBL" id="ASVY01000002">
    <property type="protein sequence ID" value="EOT61711.1"/>
    <property type="molecule type" value="Genomic_DNA"/>
</dbReference>
<dbReference type="STRING" id="155618.RV06_GL001515"/>
<dbReference type="Proteomes" id="UP000014197">
    <property type="component" value="Unassembled WGS sequence"/>
</dbReference>
<evidence type="ECO:0000313" key="2">
    <source>
        <dbReference type="EMBL" id="EOH92490.1"/>
    </source>
</evidence>
<name>R2SAG6_9ENTE</name>
<dbReference type="AlphaFoldDB" id="R2SAG6"/>
<feature type="domain" description="WxL" evidence="1">
    <location>
        <begin position="29"/>
        <end position="222"/>
    </location>
</feature>
<evidence type="ECO:0000313" key="5">
    <source>
        <dbReference type="Proteomes" id="UP000014197"/>
    </source>
</evidence>
<dbReference type="InterPro" id="IPR027994">
    <property type="entry name" value="WxL_dom"/>
</dbReference>
<gene>
    <name evidence="3" type="ORF">I583_00693</name>
    <name evidence="2" type="ORF">UAW_03010</name>
</gene>
<dbReference type="RefSeq" id="WP_010763166.1">
    <property type="nucleotide sequence ID" value="NZ_KB946316.1"/>
</dbReference>
<reference evidence="2 4" key="1">
    <citation type="submission" date="2013-02" db="EMBL/GenBank/DDBJ databases">
        <title>The Genome Sequence of Enterococcus haemoperoxidus BAA-382.</title>
        <authorList>
            <consortium name="The Broad Institute Genome Sequencing Platform"/>
            <consortium name="The Broad Institute Genome Sequencing Center for Infectious Disease"/>
            <person name="Earl A.M."/>
            <person name="Gilmore M.S."/>
            <person name="Lebreton F."/>
            <person name="Walker B."/>
            <person name="Young S.K."/>
            <person name="Zeng Q."/>
            <person name="Gargeya S."/>
            <person name="Fitzgerald M."/>
            <person name="Haas B."/>
            <person name="Abouelleil A."/>
            <person name="Alvarado L."/>
            <person name="Arachchi H.M."/>
            <person name="Berlin A.M."/>
            <person name="Chapman S.B."/>
            <person name="Dewar J."/>
            <person name="Goldberg J."/>
            <person name="Griggs A."/>
            <person name="Gujja S."/>
            <person name="Hansen M."/>
            <person name="Howarth C."/>
            <person name="Imamovic A."/>
            <person name="Larimer J."/>
            <person name="McCowan C."/>
            <person name="Murphy C."/>
            <person name="Neiman D."/>
            <person name="Pearson M."/>
            <person name="Priest M."/>
            <person name="Roberts A."/>
            <person name="Saif S."/>
            <person name="Shea T."/>
            <person name="Sisk P."/>
            <person name="Sykes S."/>
            <person name="Wortman J."/>
            <person name="Nusbaum C."/>
            <person name="Birren B."/>
        </authorList>
    </citation>
    <scope>NUCLEOTIDE SEQUENCE [LARGE SCALE GENOMIC DNA]</scope>
    <source>
        <strain evidence="2 4">ATCC BAA-382</strain>
    </source>
</reference>
<organism evidence="2 4">
    <name type="scientific">Enterococcus haemoperoxidus ATCC BAA-382</name>
    <dbReference type="NCBI Taxonomy" id="1158608"/>
    <lineage>
        <taxon>Bacteria</taxon>
        <taxon>Bacillati</taxon>
        <taxon>Bacillota</taxon>
        <taxon>Bacilli</taxon>
        <taxon>Lactobacillales</taxon>
        <taxon>Enterococcaceae</taxon>
        <taxon>Enterococcus</taxon>
    </lineage>
</organism>